<accession>A0A9P6H2Y9</accession>
<dbReference type="AlphaFoldDB" id="A0A9P6H2Y9"/>
<gene>
    <name evidence="2" type="ORF">BJ322DRAFT_1222296</name>
</gene>
<organism evidence="2 3">
    <name type="scientific">Thelephora terrestris</name>
    <dbReference type="NCBI Taxonomy" id="56493"/>
    <lineage>
        <taxon>Eukaryota</taxon>
        <taxon>Fungi</taxon>
        <taxon>Dikarya</taxon>
        <taxon>Basidiomycota</taxon>
        <taxon>Agaricomycotina</taxon>
        <taxon>Agaricomycetes</taxon>
        <taxon>Thelephorales</taxon>
        <taxon>Thelephoraceae</taxon>
        <taxon>Thelephora</taxon>
    </lineage>
</organism>
<proteinExistence type="predicted"/>
<dbReference type="Proteomes" id="UP000736335">
    <property type="component" value="Unassembled WGS sequence"/>
</dbReference>
<reference evidence="2" key="2">
    <citation type="submission" date="2020-11" db="EMBL/GenBank/DDBJ databases">
        <authorList>
            <consortium name="DOE Joint Genome Institute"/>
            <person name="Kuo A."/>
            <person name="Miyauchi S."/>
            <person name="Kiss E."/>
            <person name="Drula E."/>
            <person name="Kohler A."/>
            <person name="Sanchez-Garcia M."/>
            <person name="Andreopoulos B."/>
            <person name="Barry K.W."/>
            <person name="Bonito G."/>
            <person name="Buee M."/>
            <person name="Carver A."/>
            <person name="Chen C."/>
            <person name="Cichocki N."/>
            <person name="Clum A."/>
            <person name="Culley D."/>
            <person name="Crous P.W."/>
            <person name="Fauchery L."/>
            <person name="Girlanda M."/>
            <person name="Hayes R."/>
            <person name="Keri Z."/>
            <person name="Labutti K."/>
            <person name="Lipzen A."/>
            <person name="Lombard V."/>
            <person name="Magnuson J."/>
            <person name="Maillard F."/>
            <person name="Morin E."/>
            <person name="Murat C."/>
            <person name="Nolan M."/>
            <person name="Ohm R."/>
            <person name="Pangilinan J."/>
            <person name="Pereira M."/>
            <person name="Perotto S."/>
            <person name="Peter M."/>
            <person name="Riley R."/>
            <person name="Sitrit Y."/>
            <person name="Stielow B."/>
            <person name="Szollosi G."/>
            <person name="Zifcakova L."/>
            <person name="Stursova M."/>
            <person name="Spatafora J.W."/>
            <person name="Tedersoo L."/>
            <person name="Vaario L.-M."/>
            <person name="Yamada A."/>
            <person name="Yan M."/>
            <person name="Wang P."/>
            <person name="Xu J."/>
            <person name="Bruns T."/>
            <person name="Baldrian P."/>
            <person name="Vilgalys R."/>
            <person name="Henrissat B."/>
            <person name="Grigoriev I.V."/>
            <person name="Hibbett D."/>
            <person name="Nagy L.G."/>
            <person name="Martin F.M."/>
        </authorList>
    </citation>
    <scope>NUCLEOTIDE SEQUENCE</scope>
    <source>
        <strain evidence="2">UH-Tt-Lm1</strain>
    </source>
</reference>
<protein>
    <submittedName>
        <fullName evidence="2">Uncharacterized protein</fullName>
    </submittedName>
</protein>
<evidence type="ECO:0000313" key="3">
    <source>
        <dbReference type="Proteomes" id="UP000736335"/>
    </source>
</evidence>
<sequence>MDIVAINLNEPIDIISDDGRLEIIQLCIILEDVDKEGDLLQARDQDPFLSGDREGAQVSSVRVVATRETDRGVGSGLQAIEDLVIQLADVEWERWVFEHAQKPASKGETKSDQVLGTPPQFEPPQRVAAGYLCLTLNTDDGKLERVYIRWLGTVEWVTPPYGNDTLAGETSERVCGFRKRPGPSQRRKLKFKKRGNDGTNDSPLANCGILLLACVRLPEKEHKNVLKVPGNGAVEHDE</sequence>
<evidence type="ECO:0000256" key="1">
    <source>
        <dbReference type="SAM" id="MobiDB-lite"/>
    </source>
</evidence>
<evidence type="ECO:0000313" key="2">
    <source>
        <dbReference type="EMBL" id="KAF9777359.1"/>
    </source>
</evidence>
<name>A0A9P6H2Y9_9AGAM</name>
<keyword evidence="3" id="KW-1185">Reference proteome</keyword>
<feature type="region of interest" description="Disordered" evidence="1">
    <location>
        <begin position="175"/>
        <end position="197"/>
    </location>
</feature>
<feature type="compositionally biased region" description="Basic residues" evidence="1">
    <location>
        <begin position="176"/>
        <end position="193"/>
    </location>
</feature>
<comment type="caution">
    <text evidence="2">The sequence shown here is derived from an EMBL/GenBank/DDBJ whole genome shotgun (WGS) entry which is preliminary data.</text>
</comment>
<dbReference type="EMBL" id="WIUZ02000046">
    <property type="protein sequence ID" value="KAF9777359.1"/>
    <property type="molecule type" value="Genomic_DNA"/>
</dbReference>
<reference evidence="2" key="1">
    <citation type="journal article" date="2020" name="Nat. Commun.">
        <title>Large-scale genome sequencing of mycorrhizal fungi provides insights into the early evolution of symbiotic traits.</title>
        <authorList>
            <person name="Miyauchi S."/>
            <person name="Kiss E."/>
            <person name="Kuo A."/>
            <person name="Drula E."/>
            <person name="Kohler A."/>
            <person name="Sanchez-Garcia M."/>
            <person name="Morin E."/>
            <person name="Andreopoulos B."/>
            <person name="Barry K.W."/>
            <person name="Bonito G."/>
            <person name="Buee M."/>
            <person name="Carver A."/>
            <person name="Chen C."/>
            <person name="Cichocki N."/>
            <person name="Clum A."/>
            <person name="Culley D."/>
            <person name="Crous P.W."/>
            <person name="Fauchery L."/>
            <person name="Girlanda M."/>
            <person name="Hayes R.D."/>
            <person name="Keri Z."/>
            <person name="LaButti K."/>
            <person name="Lipzen A."/>
            <person name="Lombard V."/>
            <person name="Magnuson J."/>
            <person name="Maillard F."/>
            <person name="Murat C."/>
            <person name="Nolan M."/>
            <person name="Ohm R.A."/>
            <person name="Pangilinan J."/>
            <person name="Pereira M.F."/>
            <person name="Perotto S."/>
            <person name="Peter M."/>
            <person name="Pfister S."/>
            <person name="Riley R."/>
            <person name="Sitrit Y."/>
            <person name="Stielow J.B."/>
            <person name="Szollosi G."/>
            <person name="Zifcakova L."/>
            <person name="Stursova M."/>
            <person name="Spatafora J.W."/>
            <person name="Tedersoo L."/>
            <person name="Vaario L.M."/>
            <person name="Yamada A."/>
            <person name="Yan M."/>
            <person name="Wang P."/>
            <person name="Xu J."/>
            <person name="Bruns T."/>
            <person name="Baldrian P."/>
            <person name="Vilgalys R."/>
            <person name="Dunand C."/>
            <person name="Henrissat B."/>
            <person name="Grigoriev I.V."/>
            <person name="Hibbett D."/>
            <person name="Nagy L.G."/>
            <person name="Martin F.M."/>
        </authorList>
    </citation>
    <scope>NUCLEOTIDE SEQUENCE</scope>
    <source>
        <strain evidence="2">UH-Tt-Lm1</strain>
    </source>
</reference>